<dbReference type="Proteomes" id="UP000478052">
    <property type="component" value="Unassembled WGS sequence"/>
</dbReference>
<name>A0A6G0Y1L6_APHCR</name>
<sequence>MCVEFLKSGDVTHQSGELVEAKSRGQLIHPNNSIEHSFSEHCTDIDDFEKVFKMFFDLKPISSYSQYRTANAIRQWAVAAACWLVQWYNDTSAIGFIPKQLFAEIKKWKNELSVETKNELNVETMVVEKTKQSISKDNTIQNNELSVGTKKKTTQLISKDNTIKNIRYSSGFDILDLDSMEFVIDNPEQNISSTNLAINESTQIQIPVPDFSITIPQVSTDLDSTNEELIPNDELENYGTARKKR</sequence>
<organism evidence="2 3">
    <name type="scientific">Aphis craccivora</name>
    <name type="common">Cowpea aphid</name>
    <dbReference type="NCBI Taxonomy" id="307492"/>
    <lineage>
        <taxon>Eukaryota</taxon>
        <taxon>Metazoa</taxon>
        <taxon>Ecdysozoa</taxon>
        <taxon>Arthropoda</taxon>
        <taxon>Hexapoda</taxon>
        <taxon>Insecta</taxon>
        <taxon>Pterygota</taxon>
        <taxon>Neoptera</taxon>
        <taxon>Paraneoptera</taxon>
        <taxon>Hemiptera</taxon>
        <taxon>Sternorrhyncha</taxon>
        <taxon>Aphidomorpha</taxon>
        <taxon>Aphidoidea</taxon>
        <taxon>Aphididae</taxon>
        <taxon>Aphidini</taxon>
        <taxon>Aphis</taxon>
        <taxon>Aphis</taxon>
    </lineage>
</organism>
<gene>
    <name evidence="2" type="ORF">FWK35_00011914</name>
</gene>
<evidence type="ECO:0000313" key="2">
    <source>
        <dbReference type="EMBL" id="KAF0747354.1"/>
    </source>
</evidence>
<evidence type="ECO:0000313" key="3">
    <source>
        <dbReference type="Proteomes" id="UP000478052"/>
    </source>
</evidence>
<feature type="region of interest" description="Disordered" evidence="1">
    <location>
        <begin position="225"/>
        <end position="245"/>
    </location>
</feature>
<reference evidence="2 3" key="1">
    <citation type="submission" date="2019-08" db="EMBL/GenBank/DDBJ databases">
        <title>Whole genome of Aphis craccivora.</title>
        <authorList>
            <person name="Voronova N.V."/>
            <person name="Shulinski R.S."/>
            <person name="Bandarenka Y.V."/>
            <person name="Zhorov D.G."/>
            <person name="Warner D."/>
        </authorList>
    </citation>
    <scope>NUCLEOTIDE SEQUENCE [LARGE SCALE GENOMIC DNA]</scope>
    <source>
        <strain evidence="2">180601</strain>
        <tissue evidence="2">Whole Body</tissue>
    </source>
</reference>
<accession>A0A6G0Y1L6</accession>
<comment type="caution">
    <text evidence="2">The sequence shown here is derived from an EMBL/GenBank/DDBJ whole genome shotgun (WGS) entry which is preliminary data.</text>
</comment>
<dbReference type="EMBL" id="VUJU01006874">
    <property type="protein sequence ID" value="KAF0747354.1"/>
    <property type="molecule type" value="Genomic_DNA"/>
</dbReference>
<feature type="compositionally biased region" description="Acidic residues" evidence="1">
    <location>
        <begin position="225"/>
        <end position="236"/>
    </location>
</feature>
<proteinExistence type="predicted"/>
<dbReference type="AlphaFoldDB" id="A0A6G0Y1L6"/>
<evidence type="ECO:0000256" key="1">
    <source>
        <dbReference type="SAM" id="MobiDB-lite"/>
    </source>
</evidence>
<keyword evidence="3" id="KW-1185">Reference proteome</keyword>
<protein>
    <submittedName>
        <fullName evidence="2">Uncharacterized protein</fullName>
    </submittedName>
</protein>